<organism evidence="1 2">
    <name type="scientific">Actinomadura luteofluorescens</name>
    <dbReference type="NCBI Taxonomy" id="46163"/>
    <lineage>
        <taxon>Bacteria</taxon>
        <taxon>Bacillati</taxon>
        <taxon>Actinomycetota</taxon>
        <taxon>Actinomycetes</taxon>
        <taxon>Streptosporangiales</taxon>
        <taxon>Thermomonosporaceae</taxon>
        <taxon>Actinomadura</taxon>
    </lineage>
</organism>
<name>A0A7Y9ERI1_9ACTN</name>
<keyword evidence="2" id="KW-1185">Reference proteome</keyword>
<protein>
    <submittedName>
        <fullName evidence="1">Uncharacterized protein</fullName>
    </submittedName>
</protein>
<dbReference type="AlphaFoldDB" id="A0A7Y9ERI1"/>
<reference evidence="1 2" key="1">
    <citation type="submission" date="2020-07" db="EMBL/GenBank/DDBJ databases">
        <title>Sequencing the genomes of 1000 actinobacteria strains.</title>
        <authorList>
            <person name="Klenk H.-P."/>
        </authorList>
    </citation>
    <scope>NUCLEOTIDE SEQUENCE [LARGE SCALE GENOMIC DNA]</scope>
    <source>
        <strain evidence="1 2">DSM 40398</strain>
    </source>
</reference>
<dbReference type="Proteomes" id="UP000529783">
    <property type="component" value="Unassembled WGS sequence"/>
</dbReference>
<accession>A0A7Y9ERI1</accession>
<evidence type="ECO:0000313" key="1">
    <source>
        <dbReference type="EMBL" id="NYD52471.1"/>
    </source>
</evidence>
<comment type="caution">
    <text evidence="1">The sequence shown here is derived from an EMBL/GenBank/DDBJ whole genome shotgun (WGS) entry which is preliminary data.</text>
</comment>
<dbReference type="RefSeq" id="WP_179848668.1">
    <property type="nucleotide sequence ID" value="NZ_JACCBA010000001.1"/>
</dbReference>
<gene>
    <name evidence="1" type="ORF">BJY14_008454</name>
</gene>
<dbReference type="EMBL" id="JACCBA010000001">
    <property type="protein sequence ID" value="NYD52471.1"/>
    <property type="molecule type" value="Genomic_DNA"/>
</dbReference>
<proteinExistence type="predicted"/>
<sequence>MEHTAVNRWTSPETDLANVAARAVTEATAAAHLATLPDFGTALIERARSDLARRAGECW</sequence>
<evidence type="ECO:0000313" key="2">
    <source>
        <dbReference type="Proteomes" id="UP000529783"/>
    </source>
</evidence>